<gene>
    <name evidence="6" type="ORF">B1B_17117</name>
</gene>
<evidence type="ECO:0000256" key="3">
    <source>
        <dbReference type="ARBA" id="ARBA00022722"/>
    </source>
</evidence>
<dbReference type="GO" id="GO:0110001">
    <property type="term" value="C:toxin-antitoxin complex"/>
    <property type="evidence" value="ECO:0007669"/>
    <property type="project" value="InterPro"/>
</dbReference>
<evidence type="ECO:0000256" key="5">
    <source>
        <dbReference type="ARBA" id="ARBA00022801"/>
    </source>
</evidence>
<comment type="caution">
    <text evidence="6">The sequence shown here is derived from an EMBL/GenBank/DDBJ whole genome shotgun (WGS) entry which is preliminary data.</text>
</comment>
<dbReference type="AlphaFoldDB" id="T0YGQ4"/>
<dbReference type="InterPro" id="IPR051813">
    <property type="entry name" value="HepT_RNase_toxin"/>
</dbReference>
<sequence length="112" mass="12397">MTRHPRDDALRLSDIVAATRLIASYIVGGEEKFLGSTMAQDAVIRELEVIGEAAGSVSSRVQGSHPEVPWRAMRGFASFSKHEYWRVEPRRVWNAAVECASIGTAIARIRTD</sequence>
<dbReference type="GO" id="GO:0000166">
    <property type="term" value="F:nucleotide binding"/>
    <property type="evidence" value="ECO:0007669"/>
    <property type="project" value="UniProtKB-KW"/>
</dbReference>
<dbReference type="InterPro" id="IPR008201">
    <property type="entry name" value="HepT-like"/>
</dbReference>
<evidence type="ECO:0000256" key="2">
    <source>
        <dbReference type="ARBA" id="ARBA00022649"/>
    </source>
</evidence>
<keyword evidence="4" id="KW-0547">Nucleotide-binding</keyword>
<evidence type="ECO:0000313" key="6">
    <source>
        <dbReference type="EMBL" id="EQD34626.1"/>
    </source>
</evidence>
<reference evidence="6" key="1">
    <citation type="submission" date="2013-08" db="EMBL/GenBank/DDBJ databases">
        <authorList>
            <person name="Mendez C."/>
            <person name="Richter M."/>
            <person name="Ferrer M."/>
            <person name="Sanchez J."/>
        </authorList>
    </citation>
    <scope>NUCLEOTIDE SEQUENCE</scope>
</reference>
<dbReference type="PANTHER" id="PTHR34139:SF1">
    <property type="entry name" value="RNASE MJ1380-RELATED"/>
    <property type="match status" value="1"/>
</dbReference>
<dbReference type="PANTHER" id="PTHR34139">
    <property type="entry name" value="UPF0331 PROTEIN MJ0127"/>
    <property type="match status" value="1"/>
</dbReference>
<dbReference type="Pfam" id="PF01934">
    <property type="entry name" value="HepT-like"/>
    <property type="match status" value="1"/>
</dbReference>
<keyword evidence="5" id="KW-0378">Hydrolase</keyword>
<dbReference type="GO" id="GO:0004540">
    <property type="term" value="F:RNA nuclease activity"/>
    <property type="evidence" value="ECO:0007669"/>
    <property type="project" value="InterPro"/>
</dbReference>
<keyword evidence="1" id="KW-0597">Phosphoprotein</keyword>
<organism evidence="6">
    <name type="scientific">mine drainage metagenome</name>
    <dbReference type="NCBI Taxonomy" id="410659"/>
    <lineage>
        <taxon>unclassified sequences</taxon>
        <taxon>metagenomes</taxon>
        <taxon>ecological metagenomes</taxon>
    </lineage>
</organism>
<dbReference type="GO" id="GO:0016787">
    <property type="term" value="F:hydrolase activity"/>
    <property type="evidence" value="ECO:0007669"/>
    <property type="project" value="UniProtKB-KW"/>
</dbReference>
<name>T0YGQ4_9ZZZZ</name>
<proteinExistence type="predicted"/>
<keyword evidence="2" id="KW-1277">Toxin-antitoxin system</keyword>
<evidence type="ECO:0000256" key="1">
    <source>
        <dbReference type="ARBA" id="ARBA00022553"/>
    </source>
</evidence>
<reference evidence="6" key="2">
    <citation type="journal article" date="2014" name="ISME J.">
        <title>Microbial stratification in low pH oxic and suboxic macroscopic growths along an acid mine drainage.</title>
        <authorList>
            <person name="Mendez-Garcia C."/>
            <person name="Mesa V."/>
            <person name="Sprenger R.R."/>
            <person name="Richter M."/>
            <person name="Diez M.S."/>
            <person name="Solano J."/>
            <person name="Bargiela R."/>
            <person name="Golyshina O.V."/>
            <person name="Manteca A."/>
            <person name="Ramos J.L."/>
            <person name="Gallego J.R."/>
            <person name="Llorente I."/>
            <person name="Martins Dos Santos V.A."/>
            <person name="Jensen O.N."/>
            <person name="Pelaez A.I."/>
            <person name="Sanchez J."/>
            <person name="Ferrer M."/>
        </authorList>
    </citation>
    <scope>NUCLEOTIDE SEQUENCE</scope>
</reference>
<dbReference type="EMBL" id="AUZY01011432">
    <property type="protein sequence ID" value="EQD34626.1"/>
    <property type="molecule type" value="Genomic_DNA"/>
</dbReference>
<evidence type="ECO:0000256" key="4">
    <source>
        <dbReference type="ARBA" id="ARBA00022741"/>
    </source>
</evidence>
<accession>T0YGQ4</accession>
<protein>
    <submittedName>
        <fullName evidence="6">Protein containing DUF86</fullName>
    </submittedName>
</protein>
<keyword evidence="3" id="KW-0540">Nuclease</keyword>